<organism evidence="1 2">
    <name type="scientific">Pristionchus fissidentatus</name>
    <dbReference type="NCBI Taxonomy" id="1538716"/>
    <lineage>
        <taxon>Eukaryota</taxon>
        <taxon>Metazoa</taxon>
        <taxon>Ecdysozoa</taxon>
        <taxon>Nematoda</taxon>
        <taxon>Chromadorea</taxon>
        <taxon>Rhabditida</taxon>
        <taxon>Rhabditina</taxon>
        <taxon>Diplogasteromorpha</taxon>
        <taxon>Diplogasteroidea</taxon>
        <taxon>Neodiplogasteridae</taxon>
        <taxon>Pristionchus</taxon>
    </lineage>
</organism>
<name>A0AAV5WK15_9BILA</name>
<dbReference type="EMBL" id="BTSY01000005">
    <property type="protein sequence ID" value="GMT30144.1"/>
    <property type="molecule type" value="Genomic_DNA"/>
</dbReference>
<sequence length="80" mass="9210">MRHNIAQQIRGKLSLETVPNVESRRRISMAPIVGTNRTLWRLASPNVTRRKINGQKARPNVYTSFSHPYLGEIGTWPRPM</sequence>
<dbReference type="AlphaFoldDB" id="A0AAV5WK15"/>
<protein>
    <recommendedName>
        <fullName evidence="3">Ribosomal protein</fullName>
    </recommendedName>
</protein>
<evidence type="ECO:0000313" key="2">
    <source>
        <dbReference type="Proteomes" id="UP001432322"/>
    </source>
</evidence>
<evidence type="ECO:0000313" key="1">
    <source>
        <dbReference type="EMBL" id="GMT30144.1"/>
    </source>
</evidence>
<comment type="caution">
    <text evidence="1">The sequence shown here is derived from an EMBL/GenBank/DDBJ whole genome shotgun (WGS) entry which is preliminary data.</text>
</comment>
<evidence type="ECO:0008006" key="3">
    <source>
        <dbReference type="Google" id="ProtNLM"/>
    </source>
</evidence>
<gene>
    <name evidence="1" type="ORF">PFISCL1PPCAC_21441</name>
</gene>
<keyword evidence="2" id="KW-1185">Reference proteome</keyword>
<dbReference type="Proteomes" id="UP001432322">
    <property type="component" value="Unassembled WGS sequence"/>
</dbReference>
<proteinExistence type="predicted"/>
<reference evidence="1" key="1">
    <citation type="submission" date="2023-10" db="EMBL/GenBank/DDBJ databases">
        <title>Genome assembly of Pristionchus species.</title>
        <authorList>
            <person name="Yoshida K."/>
            <person name="Sommer R.J."/>
        </authorList>
    </citation>
    <scope>NUCLEOTIDE SEQUENCE</scope>
    <source>
        <strain evidence="1">RS5133</strain>
    </source>
</reference>
<accession>A0AAV5WK15</accession>